<keyword evidence="3" id="KW-0812">Transmembrane</keyword>
<dbReference type="Gene3D" id="1.10.357.10">
    <property type="entry name" value="Tetracycline Repressor, domain 2"/>
    <property type="match status" value="1"/>
</dbReference>
<dbReference type="SUPFAM" id="SSF46689">
    <property type="entry name" value="Homeodomain-like"/>
    <property type="match status" value="1"/>
</dbReference>
<evidence type="ECO:0000256" key="2">
    <source>
        <dbReference type="PROSITE-ProRule" id="PRU00335"/>
    </source>
</evidence>
<evidence type="ECO:0000259" key="4">
    <source>
        <dbReference type="PROSITE" id="PS50977"/>
    </source>
</evidence>
<reference evidence="5" key="1">
    <citation type="submission" date="2022-09" db="EMBL/GenBank/DDBJ databases">
        <title>Culturomic study of gut microbiota in children with autism spectrum disorder.</title>
        <authorList>
            <person name="Efimov B.A."/>
            <person name="Chaplin A.V."/>
            <person name="Sokolova S.R."/>
            <person name="Pikina A.P."/>
            <person name="Korzhanova M."/>
            <person name="Belova V."/>
            <person name="Korostin D."/>
        </authorList>
    </citation>
    <scope>NUCLEOTIDE SEQUENCE</scope>
    <source>
        <strain evidence="5">ASD5510</strain>
    </source>
</reference>
<gene>
    <name evidence="5" type="ORF">OBO34_07585</name>
</gene>
<name>A0A9J6QU28_9FIRM</name>
<feature type="DNA-binding region" description="H-T-H motif" evidence="2">
    <location>
        <begin position="17"/>
        <end position="36"/>
    </location>
</feature>
<evidence type="ECO:0000256" key="3">
    <source>
        <dbReference type="SAM" id="Phobius"/>
    </source>
</evidence>
<evidence type="ECO:0000313" key="6">
    <source>
        <dbReference type="Proteomes" id="UP001065549"/>
    </source>
</evidence>
<evidence type="ECO:0000256" key="1">
    <source>
        <dbReference type="ARBA" id="ARBA00023125"/>
    </source>
</evidence>
<comment type="caution">
    <text evidence="5">The sequence shown here is derived from an EMBL/GenBank/DDBJ whole genome shotgun (WGS) entry which is preliminary data.</text>
</comment>
<dbReference type="GO" id="GO:0003677">
    <property type="term" value="F:DNA binding"/>
    <property type="evidence" value="ECO:0007669"/>
    <property type="project" value="UniProtKB-UniRule"/>
</dbReference>
<dbReference type="InterPro" id="IPR036271">
    <property type="entry name" value="Tet_transcr_reg_TetR-rel_C_sf"/>
</dbReference>
<organism evidence="5 6">
    <name type="scientific">Hominibacterium faecale</name>
    <dbReference type="NCBI Taxonomy" id="2839743"/>
    <lineage>
        <taxon>Bacteria</taxon>
        <taxon>Bacillati</taxon>
        <taxon>Bacillota</taxon>
        <taxon>Clostridia</taxon>
        <taxon>Peptostreptococcales</taxon>
        <taxon>Anaerovoracaceae</taxon>
        <taxon>Hominibacterium</taxon>
    </lineage>
</organism>
<dbReference type="Proteomes" id="UP001065549">
    <property type="component" value="Unassembled WGS sequence"/>
</dbReference>
<keyword evidence="3" id="KW-0472">Membrane</keyword>
<dbReference type="InterPro" id="IPR001647">
    <property type="entry name" value="HTH_TetR"/>
</dbReference>
<sequence>MKAGFSLVRKKGYEAVNARSVANAAGCSVQPIYSCYANMEQLMEELFDHCRSYQLDYVRSHLDAANYFGSSGRAHISFAQEERELFKFIFLSKYVKGTAVEDIYAQYGLQEVTDSIEATLGLSKDKAKRLYLDMMIYTHGIAAIVAAGGMCLSFENIHENVDRAYNAFLTQAKENER</sequence>
<accession>A0A9J6QU28</accession>
<dbReference type="SUPFAM" id="SSF48498">
    <property type="entry name" value="Tetracyclin repressor-like, C-terminal domain"/>
    <property type="match status" value="1"/>
</dbReference>
<feature type="domain" description="HTH tetR-type" evidence="4">
    <location>
        <begin position="1"/>
        <end position="54"/>
    </location>
</feature>
<evidence type="ECO:0000313" key="5">
    <source>
        <dbReference type="EMBL" id="MCU7378215.1"/>
    </source>
</evidence>
<keyword evidence="3" id="KW-1133">Transmembrane helix</keyword>
<keyword evidence="1 2" id="KW-0238">DNA-binding</keyword>
<dbReference type="InterPro" id="IPR009057">
    <property type="entry name" value="Homeodomain-like_sf"/>
</dbReference>
<dbReference type="RefSeq" id="WP_253019793.1">
    <property type="nucleotide sequence ID" value="NZ_JAOSHN010000003.1"/>
</dbReference>
<feature type="transmembrane region" description="Helical" evidence="3">
    <location>
        <begin position="130"/>
        <end position="150"/>
    </location>
</feature>
<dbReference type="Pfam" id="PF00440">
    <property type="entry name" value="TetR_N"/>
    <property type="match status" value="1"/>
</dbReference>
<proteinExistence type="predicted"/>
<keyword evidence="6" id="KW-1185">Reference proteome</keyword>
<dbReference type="EMBL" id="JAOSHN010000003">
    <property type="protein sequence ID" value="MCU7378215.1"/>
    <property type="molecule type" value="Genomic_DNA"/>
</dbReference>
<dbReference type="PROSITE" id="PS50977">
    <property type="entry name" value="HTH_TETR_2"/>
    <property type="match status" value="1"/>
</dbReference>
<dbReference type="AlphaFoldDB" id="A0A9J6QU28"/>
<protein>
    <submittedName>
        <fullName evidence="5">TetR/AcrR family transcriptional regulator</fullName>
    </submittedName>
</protein>